<evidence type="ECO:0000313" key="11">
    <source>
        <dbReference type="Proteomes" id="UP000241769"/>
    </source>
</evidence>
<dbReference type="PROSITE" id="PS51722">
    <property type="entry name" value="G_TR_2"/>
    <property type="match status" value="1"/>
</dbReference>
<evidence type="ECO:0000256" key="8">
    <source>
        <dbReference type="HAMAP-Rule" id="MF_03137"/>
    </source>
</evidence>
<dbReference type="FunFam" id="3.30.70.2570:FF:000001">
    <property type="entry name" value="Translation factor GUF1, mitochondrial"/>
    <property type="match status" value="1"/>
</dbReference>
<dbReference type="FunFam" id="3.30.70.240:FF:000007">
    <property type="entry name" value="Translation factor GUF1, mitochondrial"/>
    <property type="match status" value="1"/>
</dbReference>
<dbReference type="GO" id="GO:0045727">
    <property type="term" value="P:positive regulation of translation"/>
    <property type="evidence" value="ECO:0007669"/>
    <property type="project" value="UniProtKB-UniRule"/>
</dbReference>
<dbReference type="PANTHER" id="PTHR43512:SF7">
    <property type="entry name" value="TRANSLATION FACTOR GUF1, MITOCHONDRIAL"/>
    <property type="match status" value="1"/>
</dbReference>
<evidence type="ECO:0000256" key="2">
    <source>
        <dbReference type="ARBA" id="ARBA00022741"/>
    </source>
</evidence>
<dbReference type="FunFam" id="3.40.50.300:FF:000078">
    <property type="entry name" value="Elongation factor 4"/>
    <property type="match status" value="1"/>
</dbReference>
<protein>
    <recommendedName>
        <fullName evidence="8">Translation factor GUF1 homolog, mitochondrial</fullName>
        <ecNumber evidence="8">3.6.5.n1</ecNumber>
    </recommendedName>
    <alternativeName>
        <fullName evidence="8">Elongation factor 4 homolog</fullName>
        <shortName evidence="8">EF-4</shortName>
    </alternativeName>
    <alternativeName>
        <fullName evidence="8">GTPase GUF1 homolog</fullName>
    </alternativeName>
    <alternativeName>
        <fullName evidence="8">Ribosomal back-translocase</fullName>
    </alternativeName>
</protein>
<organism evidence="10 11">
    <name type="scientific">Planoprotostelium fungivorum</name>
    <dbReference type="NCBI Taxonomy" id="1890364"/>
    <lineage>
        <taxon>Eukaryota</taxon>
        <taxon>Amoebozoa</taxon>
        <taxon>Evosea</taxon>
        <taxon>Variosea</taxon>
        <taxon>Cavosteliida</taxon>
        <taxon>Cavosteliaceae</taxon>
        <taxon>Planoprotostelium</taxon>
    </lineage>
</organism>
<dbReference type="SUPFAM" id="SSF52540">
    <property type="entry name" value="P-loop containing nucleoside triphosphate hydrolases"/>
    <property type="match status" value="1"/>
</dbReference>
<dbReference type="InParanoid" id="A0A2P6NWN2"/>
<dbReference type="InterPro" id="IPR005225">
    <property type="entry name" value="Small_GTP-bd"/>
</dbReference>
<dbReference type="InterPro" id="IPR035654">
    <property type="entry name" value="LepA_IV"/>
</dbReference>
<keyword evidence="6 8" id="KW-0342">GTP-binding</keyword>
<proteinExistence type="inferred from homology"/>
<dbReference type="CDD" id="cd03699">
    <property type="entry name" value="EF4_II"/>
    <property type="match status" value="1"/>
</dbReference>
<feature type="domain" description="Tr-type G" evidence="9">
    <location>
        <begin position="95"/>
        <end position="279"/>
    </location>
</feature>
<feature type="binding site" evidence="8">
    <location>
        <begin position="223"/>
        <end position="226"/>
    </location>
    <ligand>
        <name>GTP</name>
        <dbReference type="ChEBI" id="CHEBI:37565"/>
    </ligand>
</feature>
<dbReference type="CDD" id="cd01890">
    <property type="entry name" value="LepA"/>
    <property type="match status" value="1"/>
</dbReference>
<reference evidence="10 11" key="1">
    <citation type="journal article" date="2018" name="Genome Biol. Evol.">
        <title>Multiple Roots of Fruiting Body Formation in Amoebozoa.</title>
        <authorList>
            <person name="Hillmann F."/>
            <person name="Forbes G."/>
            <person name="Novohradska S."/>
            <person name="Ferling I."/>
            <person name="Riege K."/>
            <person name="Groth M."/>
            <person name="Westermann M."/>
            <person name="Marz M."/>
            <person name="Spaller T."/>
            <person name="Winckler T."/>
            <person name="Schaap P."/>
            <person name="Glockner G."/>
        </authorList>
    </citation>
    <scope>NUCLEOTIDE SEQUENCE [LARGE SCALE GENOMIC DNA]</scope>
    <source>
        <strain evidence="10 11">Jena</strain>
    </source>
</reference>
<evidence type="ECO:0000259" key="9">
    <source>
        <dbReference type="PROSITE" id="PS51722"/>
    </source>
</evidence>
<comment type="subcellular location">
    <subcellularLocation>
        <location evidence="8">Mitochondrion inner membrane</location>
        <topology evidence="8">Peripheral membrane protein</topology>
        <orientation evidence="8">Matrix side</orientation>
    </subcellularLocation>
</comment>
<dbReference type="SUPFAM" id="SSF50447">
    <property type="entry name" value="Translation proteins"/>
    <property type="match status" value="1"/>
</dbReference>
<keyword evidence="5 8" id="KW-0496">Mitochondrion</keyword>
<dbReference type="GO" id="GO:0003924">
    <property type="term" value="F:GTPase activity"/>
    <property type="evidence" value="ECO:0007669"/>
    <property type="project" value="UniProtKB-UniRule"/>
</dbReference>
<dbReference type="InterPro" id="IPR038363">
    <property type="entry name" value="LepA_C_sf"/>
</dbReference>
<name>A0A2P6NWN2_9EUKA</name>
<evidence type="ECO:0000313" key="10">
    <source>
        <dbReference type="EMBL" id="PRP88361.1"/>
    </source>
</evidence>
<keyword evidence="7 8" id="KW-0472">Membrane</keyword>
<comment type="function">
    <text evidence="8">Promotes mitochondrial protein synthesis. May act as a fidelity factor of the translation reaction, by catalyzing a one-codon backward translocation of tRNAs on improperly translocated ribosomes. Binds to mitochondrial ribosomes in a GTP-dependent manner.</text>
</comment>
<dbReference type="NCBIfam" id="TIGR01393">
    <property type="entry name" value="lepA"/>
    <property type="match status" value="1"/>
</dbReference>
<dbReference type="NCBIfam" id="TIGR00231">
    <property type="entry name" value="small_GTP"/>
    <property type="match status" value="1"/>
</dbReference>
<feature type="binding site" evidence="8">
    <location>
        <begin position="169"/>
        <end position="173"/>
    </location>
    <ligand>
        <name>GTP</name>
        <dbReference type="ChEBI" id="CHEBI:37565"/>
    </ligand>
</feature>
<dbReference type="SUPFAM" id="SSF54980">
    <property type="entry name" value="EF-G C-terminal domain-like"/>
    <property type="match status" value="2"/>
</dbReference>
<dbReference type="InterPro" id="IPR000640">
    <property type="entry name" value="EFG_V-like"/>
</dbReference>
<keyword evidence="2 8" id="KW-0547">Nucleotide-binding</keyword>
<evidence type="ECO:0000256" key="6">
    <source>
        <dbReference type="ARBA" id="ARBA00023134"/>
    </source>
</evidence>
<evidence type="ECO:0000256" key="1">
    <source>
        <dbReference type="ARBA" id="ARBA00005454"/>
    </source>
</evidence>
<evidence type="ECO:0000256" key="3">
    <source>
        <dbReference type="ARBA" id="ARBA00022792"/>
    </source>
</evidence>
<dbReference type="Gene3D" id="2.40.30.10">
    <property type="entry name" value="Translation factors"/>
    <property type="match status" value="1"/>
</dbReference>
<dbReference type="InterPro" id="IPR013842">
    <property type="entry name" value="LepA_CTD"/>
</dbReference>
<dbReference type="GO" id="GO:0005743">
    <property type="term" value="C:mitochondrial inner membrane"/>
    <property type="evidence" value="ECO:0007669"/>
    <property type="project" value="UniProtKB-SubCell"/>
</dbReference>
<dbReference type="Pfam" id="PF00679">
    <property type="entry name" value="EFG_C"/>
    <property type="match status" value="1"/>
</dbReference>
<dbReference type="Pfam" id="PF06421">
    <property type="entry name" value="LepA_C"/>
    <property type="match status" value="1"/>
</dbReference>
<dbReference type="GO" id="GO:0006412">
    <property type="term" value="P:translation"/>
    <property type="evidence" value="ECO:0007669"/>
    <property type="project" value="UniProtKB-KW"/>
</dbReference>
<dbReference type="GO" id="GO:0005759">
    <property type="term" value="C:mitochondrial matrix"/>
    <property type="evidence" value="ECO:0007669"/>
    <property type="project" value="UniProtKB-UniRule"/>
</dbReference>
<dbReference type="Gene3D" id="3.30.70.2570">
    <property type="entry name" value="Elongation factor 4, C-terminal domain"/>
    <property type="match status" value="1"/>
</dbReference>
<dbReference type="PANTHER" id="PTHR43512">
    <property type="entry name" value="TRANSLATION FACTOR GUF1-RELATED"/>
    <property type="match status" value="1"/>
</dbReference>
<dbReference type="Pfam" id="PF03144">
    <property type="entry name" value="GTP_EFTU_D2"/>
    <property type="match status" value="1"/>
</dbReference>
<accession>A0A2P6NWN2</accession>
<dbReference type="EC" id="3.6.5.n1" evidence="8"/>
<keyword evidence="8" id="KW-0648">Protein biosynthesis</keyword>
<comment type="similarity">
    <text evidence="1">Belongs to the TRAFAC class translation factor GTPase superfamily. Classic translation factor GTPase family. LepA subfamily.</text>
</comment>
<dbReference type="GO" id="GO:0097177">
    <property type="term" value="F:mitochondrial ribosome binding"/>
    <property type="evidence" value="ECO:0007669"/>
    <property type="project" value="TreeGrafter"/>
</dbReference>
<evidence type="ECO:0000256" key="4">
    <source>
        <dbReference type="ARBA" id="ARBA00022801"/>
    </source>
</evidence>
<dbReference type="HAMAP" id="MF_00071">
    <property type="entry name" value="LepA"/>
    <property type="match status" value="1"/>
</dbReference>
<dbReference type="Gene3D" id="3.40.50.300">
    <property type="entry name" value="P-loop containing nucleotide triphosphate hydrolases"/>
    <property type="match status" value="1"/>
</dbReference>
<comment type="caution">
    <text evidence="10">The sequence shown here is derived from an EMBL/GenBank/DDBJ whole genome shotgun (WGS) entry which is preliminary data.</text>
</comment>
<dbReference type="SMART" id="SM00838">
    <property type="entry name" value="EFG_C"/>
    <property type="match status" value="1"/>
</dbReference>
<dbReference type="InterPro" id="IPR009000">
    <property type="entry name" value="Transl_B-barrel_sf"/>
</dbReference>
<dbReference type="FunFam" id="2.40.30.10:FF:000015">
    <property type="entry name" value="Translation factor GUF1, mitochondrial"/>
    <property type="match status" value="1"/>
</dbReference>
<dbReference type="InterPro" id="IPR035647">
    <property type="entry name" value="EFG_III/V"/>
</dbReference>
<evidence type="ECO:0000256" key="7">
    <source>
        <dbReference type="ARBA" id="ARBA00023136"/>
    </source>
</evidence>
<dbReference type="GO" id="GO:0005525">
    <property type="term" value="F:GTP binding"/>
    <property type="evidence" value="ECO:0007669"/>
    <property type="project" value="UniProtKB-UniRule"/>
</dbReference>
<dbReference type="Gene3D" id="3.30.70.870">
    <property type="entry name" value="Elongation Factor G (Translational Gtpase), domain 3"/>
    <property type="match status" value="1"/>
</dbReference>
<dbReference type="EMBL" id="MDYQ01000011">
    <property type="protein sequence ID" value="PRP88361.1"/>
    <property type="molecule type" value="Genomic_DNA"/>
</dbReference>
<dbReference type="InterPro" id="IPR004161">
    <property type="entry name" value="EFTu-like_2"/>
</dbReference>
<dbReference type="Gene3D" id="3.30.70.240">
    <property type="match status" value="1"/>
</dbReference>
<dbReference type="FunFam" id="3.30.70.870:FF:000004">
    <property type="entry name" value="Translation factor GUF1, mitochondrial"/>
    <property type="match status" value="1"/>
</dbReference>
<dbReference type="Pfam" id="PF00009">
    <property type="entry name" value="GTP_EFTU"/>
    <property type="match status" value="1"/>
</dbReference>
<gene>
    <name evidence="10" type="ORF">PROFUN_03275</name>
</gene>
<dbReference type="InterPro" id="IPR027417">
    <property type="entry name" value="P-loop_NTPase"/>
</dbReference>
<keyword evidence="4 8" id="KW-0378">Hydrolase</keyword>
<dbReference type="CDD" id="cd03709">
    <property type="entry name" value="lepA_C"/>
    <property type="match status" value="1"/>
</dbReference>
<comment type="catalytic activity">
    <reaction evidence="8">
        <text>GTP + H2O = GDP + phosphate + H(+)</text>
        <dbReference type="Rhea" id="RHEA:19669"/>
        <dbReference type="ChEBI" id="CHEBI:15377"/>
        <dbReference type="ChEBI" id="CHEBI:15378"/>
        <dbReference type="ChEBI" id="CHEBI:37565"/>
        <dbReference type="ChEBI" id="CHEBI:43474"/>
        <dbReference type="ChEBI" id="CHEBI:58189"/>
        <dbReference type="EC" id="3.6.5.n1"/>
    </reaction>
</comment>
<evidence type="ECO:0000256" key="5">
    <source>
        <dbReference type="ARBA" id="ARBA00023128"/>
    </source>
</evidence>
<dbReference type="STRING" id="1890364.A0A2P6NWN2"/>
<dbReference type="AlphaFoldDB" id="A0A2P6NWN2"/>
<dbReference type="Proteomes" id="UP000241769">
    <property type="component" value="Unassembled WGS sequence"/>
</dbReference>
<dbReference type="FunCoup" id="A0A2P6NWN2">
    <property type="interactions" value="522"/>
</dbReference>
<feature type="binding site" evidence="8">
    <location>
        <begin position="104"/>
        <end position="111"/>
    </location>
    <ligand>
        <name>GTP</name>
        <dbReference type="ChEBI" id="CHEBI:37565"/>
    </ligand>
</feature>
<dbReference type="CDD" id="cd16260">
    <property type="entry name" value="EF4_III"/>
    <property type="match status" value="1"/>
</dbReference>
<dbReference type="PRINTS" id="PR00315">
    <property type="entry name" value="ELONGATNFCT"/>
</dbReference>
<keyword evidence="11" id="KW-1185">Reference proteome</keyword>
<comment type="similarity">
    <text evidence="8">Belongs to the GTP-binding elongation factor family. LepA subfamily.</text>
</comment>
<keyword evidence="3 8" id="KW-0999">Mitochondrion inner membrane</keyword>
<dbReference type="InterPro" id="IPR000795">
    <property type="entry name" value="T_Tr_GTP-bd_dom"/>
</dbReference>
<dbReference type="InterPro" id="IPR006297">
    <property type="entry name" value="EF-4"/>
</dbReference>
<dbReference type="OrthoDB" id="1074at2759"/>
<sequence length="690" mass="76120">MSLLRLSGIQRLSPSVRQTIRSTTPLRNFASHVNKPLQSCIASLRHLSFSSSNRTSLTVPSVLSHPKRCFSTSPEADQQGRVDTQRLDMSKFPQSHIRNFSVIAHIDHGKTTLSNRLLEMTGTINTEEEKGAPLDALQVEKERGITVKAHSTSMFYKYNGETYLINLIDTPGHVDFGYEVSRSLYATQGAVLVVDACQGVQAQTMANFFLAFDAGLAIVPVINKIDMPSAQINQVQEELMKSFGITEEETLLASGKTGMGVEKILPAIIKNGGNEDSPMGNPAGPLKVLLFDSSFDRFRGVVCLVKVMDGVLKRGHKIASAYTKQVYEVQDVGILYPTQLNTGALYTGQVGFLIAGMKTVKEAQVGDTLFDPSSPVEALPGFKPSKPMVFAGLYPVDSSDLEKLKDAMAKLTLNDSSVTLQKETSDALGMGFRCGFLGLLHMDVFTERLEQEYGLTVIVTAPTVPFKMIDAEGNETMINNPSQFPEGEAGKYTYKEPMVNASIVVPSEFVGPVLVLCEGRRGVQQDMNHMDTRVIFKYKLPLSEINTNFFDRLKQITSGYATLDYEECGYEPVSLTKVNIMINGSPVDPLALLVPRERAEDMGREIVTRLRELIDRQLFAVAIQASIGSRIVARESLSALRKDVTAKCYGGDVTRKRKLLEKQKEGKKRMKMIGNVEVKQEAFLAVLKRD</sequence>